<dbReference type="EMBL" id="JAKUCV010006187">
    <property type="protein sequence ID" value="KAJ4828393.1"/>
    <property type="molecule type" value="Genomic_DNA"/>
</dbReference>
<evidence type="ECO:0000256" key="1">
    <source>
        <dbReference type="ARBA" id="ARBA00004167"/>
    </source>
</evidence>
<dbReference type="PROSITE" id="PS50011">
    <property type="entry name" value="PROTEIN_KINASE_DOM"/>
    <property type="match status" value="1"/>
</dbReference>
<dbReference type="AlphaFoldDB" id="A0A9Q0FBB8"/>
<dbReference type="Gene3D" id="3.30.200.20">
    <property type="entry name" value="Phosphorylase Kinase, domain 1"/>
    <property type="match status" value="1"/>
</dbReference>
<keyword evidence="6 8" id="KW-1133">Transmembrane helix</keyword>
<dbReference type="Pfam" id="PF00069">
    <property type="entry name" value="Pkinase"/>
    <property type="match status" value="1"/>
</dbReference>
<dbReference type="InterPro" id="IPR001611">
    <property type="entry name" value="Leu-rich_rpt"/>
</dbReference>
<dbReference type="Pfam" id="PF13855">
    <property type="entry name" value="LRR_8"/>
    <property type="match status" value="1"/>
</dbReference>
<dbReference type="InterPro" id="IPR011009">
    <property type="entry name" value="Kinase-like_dom_sf"/>
</dbReference>
<dbReference type="GO" id="GO:0016020">
    <property type="term" value="C:membrane"/>
    <property type="evidence" value="ECO:0007669"/>
    <property type="project" value="UniProtKB-SubCell"/>
</dbReference>
<comment type="caution">
    <text evidence="11">The sequence shown here is derived from an EMBL/GenBank/DDBJ whole genome shotgun (WGS) entry which is preliminary data.</text>
</comment>
<dbReference type="PANTHER" id="PTHR48007:SF77">
    <property type="entry name" value="PROTEIN KINASE DOMAIN-CONTAINING PROTEIN"/>
    <property type="match status" value="1"/>
</dbReference>
<dbReference type="InterPro" id="IPR032675">
    <property type="entry name" value="LRR_dom_sf"/>
</dbReference>
<evidence type="ECO:0000313" key="12">
    <source>
        <dbReference type="Proteomes" id="UP001141552"/>
    </source>
</evidence>
<feature type="domain" description="Protein kinase" evidence="10">
    <location>
        <begin position="274"/>
        <end position="565"/>
    </location>
</feature>
<protein>
    <recommendedName>
        <fullName evidence="10">Protein kinase domain-containing protein</fullName>
    </recommendedName>
</protein>
<evidence type="ECO:0000256" key="4">
    <source>
        <dbReference type="ARBA" id="ARBA00022729"/>
    </source>
</evidence>
<dbReference type="Pfam" id="PF00560">
    <property type="entry name" value="LRR_1"/>
    <property type="match status" value="1"/>
</dbReference>
<dbReference type="InterPro" id="IPR000719">
    <property type="entry name" value="Prot_kinase_dom"/>
</dbReference>
<dbReference type="PANTHER" id="PTHR48007">
    <property type="entry name" value="LEUCINE-RICH REPEAT RECEPTOR-LIKE PROTEIN KINASE PXC1"/>
    <property type="match status" value="1"/>
</dbReference>
<evidence type="ECO:0000256" key="5">
    <source>
        <dbReference type="ARBA" id="ARBA00022737"/>
    </source>
</evidence>
<name>A0A9Q0FBB8_9ROSI</name>
<evidence type="ECO:0000313" key="11">
    <source>
        <dbReference type="EMBL" id="KAJ4828393.1"/>
    </source>
</evidence>
<comment type="subcellular location">
    <subcellularLocation>
        <location evidence="1">Membrane</location>
        <topology evidence="1">Single-pass membrane protein</topology>
    </subcellularLocation>
</comment>
<keyword evidence="12" id="KW-1185">Reference proteome</keyword>
<dbReference type="Gene3D" id="1.10.510.10">
    <property type="entry name" value="Transferase(Phosphotransferase) domain 1"/>
    <property type="match status" value="1"/>
</dbReference>
<dbReference type="GO" id="GO:0004672">
    <property type="term" value="F:protein kinase activity"/>
    <property type="evidence" value="ECO:0007669"/>
    <property type="project" value="InterPro"/>
</dbReference>
<dbReference type="InterPro" id="IPR046959">
    <property type="entry name" value="PRK1-6/SRF4-like"/>
</dbReference>
<keyword evidence="7 8" id="KW-0472">Membrane</keyword>
<dbReference type="FunFam" id="3.80.10.10:FF:000129">
    <property type="entry name" value="Leucine-rich repeat receptor-like kinase"/>
    <property type="match status" value="1"/>
</dbReference>
<accession>A0A9Q0FBB8</accession>
<reference evidence="11" key="1">
    <citation type="submission" date="2022-02" db="EMBL/GenBank/DDBJ databases">
        <authorList>
            <person name="Henning P.M."/>
            <person name="McCubbin A.G."/>
            <person name="Shore J.S."/>
        </authorList>
    </citation>
    <scope>NUCLEOTIDE SEQUENCE</scope>
    <source>
        <strain evidence="11">F60SS</strain>
        <tissue evidence="11">Leaves</tissue>
    </source>
</reference>
<keyword evidence="4 9" id="KW-0732">Signal</keyword>
<dbReference type="Gene3D" id="3.80.10.10">
    <property type="entry name" value="Ribonuclease Inhibitor"/>
    <property type="match status" value="1"/>
</dbReference>
<keyword evidence="3 8" id="KW-0812">Transmembrane</keyword>
<keyword evidence="5" id="KW-0677">Repeat</keyword>
<gene>
    <name evidence="11" type="ORF">Tsubulata_031604</name>
</gene>
<dbReference type="SUPFAM" id="SSF56112">
    <property type="entry name" value="Protein kinase-like (PK-like)"/>
    <property type="match status" value="1"/>
</dbReference>
<keyword evidence="2" id="KW-0433">Leucine-rich repeat</keyword>
<sequence length="606" mass="67743">MKMCKNPSLSACITLLLLIIGRCSGAGLMSQTEAFTDFIRAIDPQNVLRVSWNGRIPHPCSNNWKGVGCNFKATTVTEIRLENQNLTGTIDADSLCQLQNLRVLSLAGNHIHGSVPHSLLYCRKLTYLNLSSNKLGGRIPVFLTDLKHLTTLDISNNHFTVGVFPRLKPEIEQPDKYSKKQAAGYIYKLRKMVKAVDESPSSTDNTGSGEPTSGSGNKVWYDKPILVIPLALLIVICTVFMYFGIKRITDHKATLKSLAPSPQKAPPPVAPEPVEDVKPIEKGSELVFFVEEQERFGLNDLLETTAELQRQTSCSSLYKVILRNNSVYAVKRLKKLQVSQEEFSQTMKRIGDLKHPNILPLVGYNSNNDEKLLIYRYQTNGSLLNLFDDNIEGKREFPWKLRLSIATGIARGLDFIYQNSTNRKVVPHGNLKLSNILLDENNEPKISEYGIAWCLDPKKSSIYSSNGYLAPEKTLSEQGDVFSFGIILLELLTGKTVEKSGIDLPKWVKSMVREEWTGEVFDKEVTSAARQYAFPLLNVALKCVSKLPEDRPSMAEVMEKMEEVVNSNDDNDVTLSSMASIESGSQDWSMLHSVIPETWDTPGSNY</sequence>
<reference evidence="11" key="2">
    <citation type="journal article" date="2023" name="Plants (Basel)">
        <title>Annotation of the Turnera subulata (Passifloraceae) Draft Genome Reveals the S-Locus Evolved after the Divergence of Turneroideae from Passifloroideae in a Stepwise Manner.</title>
        <authorList>
            <person name="Henning P.M."/>
            <person name="Roalson E.H."/>
            <person name="Mir W."/>
            <person name="McCubbin A.G."/>
            <person name="Shore J.S."/>
        </authorList>
    </citation>
    <scope>NUCLEOTIDE SEQUENCE</scope>
    <source>
        <strain evidence="11">F60SS</strain>
    </source>
</reference>
<dbReference type="GO" id="GO:0005524">
    <property type="term" value="F:ATP binding"/>
    <property type="evidence" value="ECO:0007669"/>
    <property type="project" value="InterPro"/>
</dbReference>
<evidence type="ECO:0000256" key="7">
    <source>
        <dbReference type="ARBA" id="ARBA00023136"/>
    </source>
</evidence>
<evidence type="ECO:0000256" key="2">
    <source>
        <dbReference type="ARBA" id="ARBA00022614"/>
    </source>
</evidence>
<proteinExistence type="predicted"/>
<evidence type="ECO:0000259" key="10">
    <source>
        <dbReference type="PROSITE" id="PS50011"/>
    </source>
</evidence>
<dbReference type="Proteomes" id="UP001141552">
    <property type="component" value="Unassembled WGS sequence"/>
</dbReference>
<dbReference type="OrthoDB" id="5966500at2759"/>
<evidence type="ECO:0000256" key="6">
    <source>
        <dbReference type="ARBA" id="ARBA00022989"/>
    </source>
</evidence>
<feature type="signal peptide" evidence="9">
    <location>
        <begin position="1"/>
        <end position="25"/>
    </location>
</feature>
<dbReference type="SMART" id="SM00220">
    <property type="entry name" value="S_TKc"/>
    <property type="match status" value="1"/>
</dbReference>
<feature type="transmembrane region" description="Helical" evidence="8">
    <location>
        <begin position="225"/>
        <end position="245"/>
    </location>
</feature>
<dbReference type="SUPFAM" id="SSF52058">
    <property type="entry name" value="L domain-like"/>
    <property type="match status" value="1"/>
</dbReference>
<evidence type="ECO:0000256" key="8">
    <source>
        <dbReference type="SAM" id="Phobius"/>
    </source>
</evidence>
<evidence type="ECO:0000256" key="3">
    <source>
        <dbReference type="ARBA" id="ARBA00022692"/>
    </source>
</evidence>
<evidence type="ECO:0000256" key="9">
    <source>
        <dbReference type="SAM" id="SignalP"/>
    </source>
</evidence>
<organism evidence="11 12">
    <name type="scientific">Turnera subulata</name>
    <dbReference type="NCBI Taxonomy" id="218843"/>
    <lineage>
        <taxon>Eukaryota</taxon>
        <taxon>Viridiplantae</taxon>
        <taxon>Streptophyta</taxon>
        <taxon>Embryophyta</taxon>
        <taxon>Tracheophyta</taxon>
        <taxon>Spermatophyta</taxon>
        <taxon>Magnoliopsida</taxon>
        <taxon>eudicotyledons</taxon>
        <taxon>Gunneridae</taxon>
        <taxon>Pentapetalae</taxon>
        <taxon>rosids</taxon>
        <taxon>fabids</taxon>
        <taxon>Malpighiales</taxon>
        <taxon>Passifloraceae</taxon>
        <taxon>Turnera</taxon>
    </lineage>
</organism>
<feature type="chain" id="PRO_5040394561" description="Protein kinase domain-containing protein" evidence="9">
    <location>
        <begin position="26"/>
        <end position="606"/>
    </location>
</feature>